<reference evidence="2 4" key="1">
    <citation type="submission" date="2016-10" db="EMBL/GenBank/DDBJ databases">
        <authorList>
            <person name="Varghese N."/>
            <person name="Submissions S."/>
        </authorList>
    </citation>
    <scope>NUCLEOTIDE SEQUENCE [LARGE SCALE GENOMIC DNA]</scope>
    <source>
        <strain evidence="2 4">CGMCC 1.7012</strain>
    </source>
</reference>
<protein>
    <submittedName>
        <fullName evidence="2">Uncharacterized protein</fullName>
    </submittedName>
</protein>
<evidence type="ECO:0000313" key="2">
    <source>
        <dbReference type="EMBL" id="SFC56676.1"/>
    </source>
</evidence>
<proteinExistence type="predicted"/>
<dbReference type="Proteomes" id="UP000182314">
    <property type="component" value="Unassembled WGS sequence"/>
</dbReference>
<gene>
    <name evidence="1" type="ORF">AWR26_09610</name>
    <name evidence="2" type="ORF">SAMN05216286_2735</name>
</gene>
<evidence type="ECO:0000313" key="1">
    <source>
        <dbReference type="EMBL" id="ANI82393.1"/>
    </source>
</evidence>
<dbReference type="AlphaFoldDB" id="A0AA94KQD1"/>
<dbReference type="RefSeq" id="WP_064565391.1">
    <property type="nucleotide sequence ID" value="NZ_CP014007.2"/>
</dbReference>
<keyword evidence="3" id="KW-1185">Reference proteome</keyword>
<dbReference type="KEGG" id="kor:AWR26_09610"/>
<sequence>MDGFEEVSSMEGMYAPINVRRELKQMFSRWLTIPIYSRAVLGEGEVINEVDLLDLCEHFRLEYPGEDKDLAKNWNNSEYRKADGGPIFEDLVSMGWVLFDGGRWLMQQPPTTAISQITYPSNSTKNFLEGLSKPRLVPKTNLQPTAVLTLVERINDQSLLEKHVPIGNPEWFMGRLWEQICPTDLINRQNHLPSIQMYAPEEDDNAPLLSLTEANIDALDSAFLEWTAWCHIFGVYGIWDSGWSPSHQRLCREAAHRVLKRQTLWGEWDRDLARYVKVMREMYTISDSHLRFAYIAEKMPPYTLIERADWLASREVEYLMLDRFMMQSYGPNMVSIAFALLCSELEKIDIGQGIMDAADALLSFAIKHPMALLQLKLRVDTEPKLLVDMLLFPPAVCLAAKWTVEWRQHSERNTDLSRYREAQTKTFAVQDSLSLIAYHLDTNSISLEECASLIMWCYKDSMRFERAIADPRRVIGRQLLRMFAKQNEQVQSEVLKHLVDHAAYENNVPRVCFSGVLDAVNSLPLVSDAAITPVIALYSSFARKQNLDWTDAAELSSKMASRLVAAACAQVATERDAFLIPFDSMELIHGASSDNQFTVRSSVARTMRTHIRLIARAVSDWPYEYVPPVLCEALKILISKSIIEHDEKGRIGALTDRYSPNHFRIQEEGSPAQDLASAWRQLDESNQEDLLQVFAQSDDPVLLAELCQYLPATAKTGIKARLLQLKPSEASNYWTWTEIHHRIETLLIAGEYDLAREHLESIRPDLNNAPQQFWLALFVLELRLFLKEENWTALDNATFPPTLVQTIARQADEQLEFYRATSQLLRPNGDLVSARNALRRLSSKPGASTTYRDNYFAVAIQNIIGPTLHPLIGEDKIAGEHLLEEINSVADANNKLASDILIANRAILLLALQKPAAALESVAQRRSEVRNSELEMVVVRAKYEMGHEAEAMAILDAAINEFEKDNKRLVEFKKELQEDRLASRVASASVSVDSVSSIRTALQQLAQLPIAQVGDVLGPPGLGFSGYLVREVSKAVASLQRMVGMLRPRGNALDEAKFEDDLNSAVREVLGASLAIAKWDVADQSLGGITAKGNPGERDAVIRVSGQEISIYEALVCKGVDRTNIKYHFDKLLSYGTCFIYFHVIYSYAEEIKPILDYVRSMLEHETLPQLSYCGCEELTPPSFETSGYLATYRVDHRDVVIAFLVADLKIRTV</sequence>
<accession>A0AA94KQD1</accession>
<dbReference type="EMBL" id="CP014007">
    <property type="protein sequence ID" value="ANI82393.1"/>
    <property type="molecule type" value="Genomic_DNA"/>
</dbReference>
<reference evidence="1 3" key="2">
    <citation type="submission" date="2021-03" db="EMBL/GenBank/DDBJ databases">
        <authorList>
            <person name="Li Y."/>
            <person name="Li S."/>
            <person name="Chen M."/>
            <person name="Peng G."/>
            <person name="Tan Z."/>
            <person name="An Q."/>
        </authorList>
    </citation>
    <scope>NUCLEOTIDE SEQUENCE [LARGE SCALE GENOMIC DNA]</scope>
    <source>
        <strain evidence="1 3">Ola 51</strain>
    </source>
</reference>
<dbReference type="EMBL" id="FOKO01000003">
    <property type="protein sequence ID" value="SFC56676.1"/>
    <property type="molecule type" value="Genomic_DNA"/>
</dbReference>
<dbReference type="Proteomes" id="UP000078227">
    <property type="component" value="Chromosome"/>
</dbReference>
<evidence type="ECO:0000313" key="4">
    <source>
        <dbReference type="Proteomes" id="UP000182314"/>
    </source>
</evidence>
<evidence type="ECO:0000313" key="3">
    <source>
        <dbReference type="Proteomes" id="UP000078227"/>
    </source>
</evidence>
<name>A0AA94KQD1_9ENTR</name>
<organism evidence="2 4">
    <name type="scientific">Kosakonia oryzae</name>
    <dbReference type="NCBI Taxonomy" id="497725"/>
    <lineage>
        <taxon>Bacteria</taxon>
        <taxon>Pseudomonadati</taxon>
        <taxon>Pseudomonadota</taxon>
        <taxon>Gammaproteobacteria</taxon>
        <taxon>Enterobacterales</taxon>
        <taxon>Enterobacteriaceae</taxon>
        <taxon>Kosakonia</taxon>
    </lineage>
</organism>